<evidence type="ECO:0000259" key="5">
    <source>
        <dbReference type="Pfam" id="PF00884"/>
    </source>
</evidence>
<keyword evidence="4" id="KW-0106">Calcium</keyword>
<accession>A0ABT0U8L5</accession>
<dbReference type="EMBL" id="JAMQBK010000051">
    <property type="protein sequence ID" value="MCM2372686.1"/>
    <property type="molecule type" value="Genomic_DNA"/>
</dbReference>
<reference evidence="6 7" key="1">
    <citation type="journal article" date="2022" name="Syst. Appl. Microbiol.">
        <title>Rhodopirellula aestuarii sp. nov., a novel member of the genus Rhodopirellula isolated from brackish sediments collected in the Tagus River estuary, Portugal.</title>
        <authorList>
            <person name="Vitorino I.R."/>
            <person name="Klimek D."/>
            <person name="Calusinska M."/>
            <person name="Lobo-da-Cunha A."/>
            <person name="Vasconcelos V."/>
            <person name="Lage O.M."/>
        </authorList>
    </citation>
    <scope>NUCLEOTIDE SEQUENCE [LARGE SCALE GENOMIC DNA]</scope>
    <source>
        <strain evidence="6 7">ICT_H3.1</strain>
    </source>
</reference>
<evidence type="ECO:0000256" key="4">
    <source>
        <dbReference type="ARBA" id="ARBA00022837"/>
    </source>
</evidence>
<dbReference type="PROSITE" id="PS00523">
    <property type="entry name" value="SULFATASE_1"/>
    <property type="match status" value="1"/>
</dbReference>
<dbReference type="SUPFAM" id="SSF53649">
    <property type="entry name" value="Alkaline phosphatase-like"/>
    <property type="match status" value="1"/>
</dbReference>
<dbReference type="Gene3D" id="3.40.720.10">
    <property type="entry name" value="Alkaline Phosphatase, subunit A"/>
    <property type="match status" value="1"/>
</dbReference>
<gene>
    <name evidence="6" type="ORF">NB063_18900</name>
</gene>
<dbReference type="InterPro" id="IPR017850">
    <property type="entry name" value="Alkaline_phosphatase_core_sf"/>
</dbReference>
<dbReference type="Proteomes" id="UP001202961">
    <property type="component" value="Unassembled WGS sequence"/>
</dbReference>
<comment type="caution">
    <text evidence="6">The sequence shown here is derived from an EMBL/GenBank/DDBJ whole genome shotgun (WGS) entry which is preliminary data.</text>
</comment>
<evidence type="ECO:0000256" key="2">
    <source>
        <dbReference type="ARBA" id="ARBA00022723"/>
    </source>
</evidence>
<dbReference type="Gene3D" id="3.30.1120.10">
    <property type="match status" value="1"/>
</dbReference>
<protein>
    <submittedName>
        <fullName evidence="6">Arylsulfatase</fullName>
    </submittedName>
</protein>
<keyword evidence="3" id="KW-0378">Hydrolase</keyword>
<dbReference type="RefSeq" id="WP_250930321.1">
    <property type="nucleotide sequence ID" value="NZ_JAMQBK010000051.1"/>
</dbReference>
<dbReference type="CDD" id="cd16145">
    <property type="entry name" value="ARS_like"/>
    <property type="match status" value="1"/>
</dbReference>
<comment type="similarity">
    <text evidence="1">Belongs to the sulfatase family.</text>
</comment>
<dbReference type="PANTHER" id="PTHR42693:SF53">
    <property type="entry name" value="ENDO-4-O-SULFATASE"/>
    <property type="match status" value="1"/>
</dbReference>
<dbReference type="Pfam" id="PF00884">
    <property type="entry name" value="Sulfatase"/>
    <property type="match status" value="1"/>
</dbReference>
<name>A0ABT0U8L5_9BACT</name>
<evidence type="ECO:0000313" key="7">
    <source>
        <dbReference type="Proteomes" id="UP001202961"/>
    </source>
</evidence>
<keyword evidence="2" id="KW-0479">Metal-binding</keyword>
<dbReference type="PANTHER" id="PTHR42693">
    <property type="entry name" value="ARYLSULFATASE FAMILY MEMBER"/>
    <property type="match status" value="1"/>
</dbReference>
<evidence type="ECO:0000256" key="1">
    <source>
        <dbReference type="ARBA" id="ARBA00008779"/>
    </source>
</evidence>
<keyword evidence="7" id="KW-1185">Reference proteome</keyword>
<organism evidence="6 7">
    <name type="scientific">Aporhodopirellula aestuarii</name>
    <dbReference type="NCBI Taxonomy" id="2950107"/>
    <lineage>
        <taxon>Bacteria</taxon>
        <taxon>Pseudomonadati</taxon>
        <taxon>Planctomycetota</taxon>
        <taxon>Planctomycetia</taxon>
        <taxon>Pirellulales</taxon>
        <taxon>Pirellulaceae</taxon>
        <taxon>Aporhodopirellula</taxon>
    </lineage>
</organism>
<feature type="domain" description="Sulfatase N-terminal" evidence="5">
    <location>
        <begin position="37"/>
        <end position="361"/>
    </location>
</feature>
<evidence type="ECO:0000256" key="3">
    <source>
        <dbReference type="ARBA" id="ARBA00022801"/>
    </source>
</evidence>
<dbReference type="InterPro" id="IPR050738">
    <property type="entry name" value="Sulfatase"/>
</dbReference>
<dbReference type="InterPro" id="IPR000917">
    <property type="entry name" value="Sulfatase_N"/>
</dbReference>
<dbReference type="InterPro" id="IPR024607">
    <property type="entry name" value="Sulfatase_CS"/>
</dbReference>
<proteinExistence type="inferred from homology"/>
<sequence length="471" mass="52832">MITNHMLRTSFFLWIAVLVGVWGPCGPVAAADVGKKPNIIFIMADDLGYGQLGCYGQEMIQTPNLDQMASDGLRMTDYYAGTAVCAPSRCALMTGLHVGHCFIRGNHEIKKTPTNESGQLPIPSETITVAERLKEAGYTTGVVGKWGLGYPESEGDPLNQGFDFFAGYNCQRHAHNYYPGWVWRNREKVELGKANTPEGYSHYFMTREARSFITENQANPFFLYLAYTIPHSALQIPSEDVAYRLYEKKDWPEAQKKHAGMITLMDRDIGGIRELLKELGLEENTLVIFTSDNGPHNSGGAKIEFFDDNGPLRGIKRDMYEGGVRVPFIAAWPSVIEPGRTSDHIAAHWDLMPTACELANVDPPSGIDGISYVPLLKGNVEAQPKHDLVYFELHHPDKRGLRMGDWVALQDKTTSSDPNVDRIELYNLKEDLEQKHDLARNYPEKVAEARKLFADVHTPSDHFQFGKPKKK</sequence>
<evidence type="ECO:0000313" key="6">
    <source>
        <dbReference type="EMBL" id="MCM2372686.1"/>
    </source>
</evidence>